<reference evidence="1" key="1">
    <citation type="journal article" date="2014" name="Front. Microbiol.">
        <title>High frequency of phylogenetically diverse reductive dehalogenase-homologous genes in deep subseafloor sedimentary metagenomes.</title>
        <authorList>
            <person name="Kawai M."/>
            <person name="Futagami T."/>
            <person name="Toyoda A."/>
            <person name="Takaki Y."/>
            <person name="Nishi S."/>
            <person name="Hori S."/>
            <person name="Arai W."/>
            <person name="Tsubouchi T."/>
            <person name="Morono Y."/>
            <person name="Uchiyama I."/>
            <person name="Ito T."/>
            <person name="Fujiyama A."/>
            <person name="Inagaki F."/>
            <person name="Takami H."/>
        </authorList>
    </citation>
    <scope>NUCLEOTIDE SEQUENCE</scope>
    <source>
        <strain evidence="1">Expedition CK06-06</strain>
    </source>
</reference>
<evidence type="ECO:0000313" key="1">
    <source>
        <dbReference type="EMBL" id="GAH63097.1"/>
    </source>
</evidence>
<accession>X1H104</accession>
<name>X1H104_9ZZZZ</name>
<organism evidence="1">
    <name type="scientific">marine sediment metagenome</name>
    <dbReference type="NCBI Taxonomy" id="412755"/>
    <lineage>
        <taxon>unclassified sequences</taxon>
        <taxon>metagenomes</taxon>
        <taxon>ecological metagenomes</taxon>
    </lineage>
</organism>
<sequence>MSATRPPYSRDMVDRIFAQEGPMAIRIRQVATGDRPAVARMSHGEYVWLAVDTESVVDGLL</sequence>
<gene>
    <name evidence="1" type="ORF">S03H2_53943</name>
</gene>
<dbReference type="AlphaFoldDB" id="X1H104"/>
<comment type="caution">
    <text evidence="1">The sequence shown here is derived from an EMBL/GenBank/DDBJ whole genome shotgun (WGS) entry which is preliminary data.</text>
</comment>
<protein>
    <submittedName>
        <fullName evidence="1">Uncharacterized protein</fullName>
    </submittedName>
</protein>
<proteinExistence type="predicted"/>
<dbReference type="EMBL" id="BARU01034358">
    <property type="protein sequence ID" value="GAH63097.1"/>
    <property type="molecule type" value="Genomic_DNA"/>
</dbReference>